<name>A0A4Q1J6W9_SALER</name>
<comment type="caution">
    <text evidence="2">The sequence shown here is derived from an EMBL/GenBank/DDBJ whole genome shotgun (WGS) entry which is preliminary data.</text>
</comment>
<dbReference type="AlphaFoldDB" id="A0A4Q1J6W9"/>
<reference evidence="2 3" key="1">
    <citation type="submission" date="2018-12" db="EMBL/GenBank/DDBJ databases">
        <title>Identification of serotype of rogose Salmonella by whole genome sequencing.</title>
        <authorList>
            <person name="Sacchi C.T."/>
            <person name="Goncalves C.R."/>
            <person name="Tiba-Casas M.R."/>
        </authorList>
    </citation>
    <scope>NUCLEOTIDE SEQUENCE [LARGE SCALE GENOMIC DNA]</scope>
    <source>
        <strain evidence="2 3">169_17</strain>
    </source>
</reference>
<evidence type="ECO:0000256" key="1">
    <source>
        <dbReference type="ARBA" id="ARBA00023172"/>
    </source>
</evidence>
<organism evidence="2 3">
    <name type="scientific">Salmonella enterica</name>
    <name type="common">Salmonella choleraesuis</name>
    <dbReference type="NCBI Taxonomy" id="28901"/>
    <lineage>
        <taxon>Bacteria</taxon>
        <taxon>Pseudomonadati</taxon>
        <taxon>Pseudomonadota</taxon>
        <taxon>Gammaproteobacteria</taxon>
        <taxon>Enterobacterales</taxon>
        <taxon>Enterobacteriaceae</taxon>
        <taxon>Salmonella</taxon>
    </lineage>
</organism>
<proteinExistence type="predicted"/>
<accession>A0A4Q1J6W9</accession>
<keyword evidence="1" id="KW-0233">DNA recombination</keyword>
<dbReference type="Proteomes" id="UP000290660">
    <property type="component" value="Unassembled WGS sequence"/>
</dbReference>
<dbReference type="InterPro" id="IPR013762">
    <property type="entry name" value="Integrase-like_cat_sf"/>
</dbReference>
<evidence type="ECO:0000313" key="2">
    <source>
        <dbReference type="EMBL" id="RXQ26422.1"/>
    </source>
</evidence>
<evidence type="ECO:0000313" key="3">
    <source>
        <dbReference type="Proteomes" id="UP000290660"/>
    </source>
</evidence>
<dbReference type="EMBL" id="RSEO01000036">
    <property type="protein sequence ID" value="RXQ26422.1"/>
    <property type="molecule type" value="Genomic_DNA"/>
</dbReference>
<dbReference type="Gene3D" id="1.10.443.10">
    <property type="entry name" value="Intergrase catalytic core"/>
    <property type="match status" value="1"/>
</dbReference>
<gene>
    <name evidence="2" type="ORF">EI538_21570</name>
</gene>
<dbReference type="InterPro" id="IPR011010">
    <property type="entry name" value="DNA_brk_join_enz"/>
</dbReference>
<dbReference type="InterPro" id="IPR048120">
    <property type="entry name" value="Integrase-like"/>
</dbReference>
<dbReference type="NCBIfam" id="NF041502">
    <property type="entry name" value="integrase_1"/>
    <property type="match status" value="1"/>
</dbReference>
<dbReference type="GO" id="GO:0006310">
    <property type="term" value="P:DNA recombination"/>
    <property type="evidence" value="ECO:0007669"/>
    <property type="project" value="UniProtKB-KW"/>
</dbReference>
<sequence length="508" mass="59448">MIQNQTLKLNDDNNLQIACDSYYEFRKTDLFWILDKDTKINIVLVLNILDKQYHQSFIDTLCCFATTKSASYTYQVFTYFYDYMKITKNGLITTISLEKYHNKTFFKKPNGLKAMRAFLGKWLALGYYGVSDQHVNILTKGNLKKKILGEFIRTKDPEKGPISENDIILFNEGAMWLYESGDITLEQLTVSLLTSYTGRRPIQTSHLKIKDILNLFNDNDNYFVINYPRAKHSGVFRSEFTKLKIIEELNELVVMLANKNIDIFEQWLSRKVNKDEMKEIPLFIDYKKLSNQKCEEELFDFMTMDYFHIKKVWVTRTIKYIARRIHALAKGETFTARRFRYALGTRAAQEGYSEYVIARLLDHRCTNCVSVYVQNVPEHANRIDEMMTSEIIKYVNAFKGEIIHSDLGIQKIRNHKGESSGNCSNCKDCNACVPIPCYTCVYFKPWLDAPHQEIYDYLLEERKRIAEITKDTKVTFALDRTISAVLEVINKCNYIKGQERGYGNHNKY</sequence>
<dbReference type="RefSeq" id="WP_127173611.1">
    <property type="nucleotide sequence ID" value="NZ_JASMSH010000010.1"/>
</dbReference>
<protein>
    <submittedName>
        <fullName evidence="2">Site-specific integrase</fullName>
    </submittedName>
</protein>
<dbReference type="GO" id="GO:0003677">
    <property type="term" value="F:DNA binding"/>
    <property type="evidence" value="ECO:0007669"/>
    <property type="project" value="InterPro"/>
</dbReference>
<dbReference type="SUPFAM" id="SSF56349">
    <property type="entry name" value="DNA breaking-rejoining enzymes"/>
    <property type="match status" value="1"/>
</dbReference>
<dbReference type="GO" id="GO:0015074">
    <property type="term" value="P:DNA integration"/>
    <property type="evidence" value="ECO:0007669"/>
    <property type="project" value="InterPro"/>
</dbReference>